<evidence type="ECO:0000313" key="6">
    <source>
        <dbReference type="Proteomes" id="UP000663851"/>
    </source>
</evidence>
<dbReference type="GO" id="GO:0051015">
    <property type="term" value="F:actin filament binding"/>
    <property type="evidence" value="ECO:0007669"/>
    <property type="project" value="InterPro"/>
</dbReference>
<dbReference type="GO" id="GO:0015629">
    <property type="term" value="C:actin cytoskeleton"/>
    <property type="evidence" value="ECO:0007669"/>
    <property type="project" value="TreeGrafter"/>
</dbReference>
<gene>
    <name evidence="5" type="ORF">HFQ381_LOCUS19676</name>
</gene>
<dbReference type="AlphaFoldDB" id="A0A820NPF2"/>
<name>A0A820NPF2_9BILA</name>
<sequence>MQISYVFIRFHVYIGFLDTTFDLNNNETVYPIWNKTAGSDSTPSVSNTYTGNYYSTEISSHVFDKNVGIMYTSYGVCNTSFNTICGVNTDFYLTPQHGASLIIGLQVCTGPTYATRDPISITFEGSNLVAAILNIDSSGLVTSKRGSDSCTIERSNSRDEPQYYIRAFHGRYVAAHPDGQLVTDDEDINHHDVQWMIINQAHHKVALRILKHGTFLSAEDGGAVRCSDREIQRDCLWEMKQLENGKYAFHSNHHRWLTATGMTDATPPEQEAHLLTTKEQHHEQAQFDVIEVDN</sequence>
<dbReference type="GO" id="GO:0005737">
    <property type="term" value="C:cytoplasm"/>
    <property type="evidence" value="ECO:0007669"/>
    <property type="project" value="UniProtKB-SubCell"/>
</dbReference>
<dbReference type="InterPro" id="IPR022768">
    <property type="entry name" value="Fascin-like_dom"/>
</dbReference>
<comment type="caution">
    <text evidence="5">The sequence shown here is derived from an EMBL/GenBank/DDBJ whole genome shotgun (WGS) entry which is preliminary data.</text>
</comment>
<dbReference type="EMBL" id="CAJOBO010001617">
    <property type="protein sequence ID" value="CAF4395110.1"/>
    <property type="molecule type" value="Genomic_DNA"/>
</dbReference>
<dbReference type="InterPro" id="IPR008999">
    <property type="entry name" value="Actin-crosslinking"/>
</dbReference>
<dbReference type="SUPFAM" id="SSF50405">
    <property type="entry name" value="Actin-crosslinking proteins"/>
    <property type="match status" value="1"/>
</dbReference>
<keyword evidence="3" id="KW-0009">Actin-binding</keyword>
<protein>
    <recommendedName>
        <fullName evidence="4">Fascin-like domain-containing protein</fullName>
    </recommendedName>
</protein>
<evidence type="ECO:0000256" key="1">
    <source>
        <dbReference type="ARBA" id="ARBA00004496"/>
    </source>
</evidence>
<reference evidence="5" key="1">
    <citation type="submission" date="2021-02" db="EMBL/GenBank/DDBJ databases">
        <authorList>
            <person name="Nowell W R."/>
        </authorList>
    </citation>
    <scope>NUCLEOTIDE SEQUENCE</scope>
</reference>
<dbReference type="PANTHER" id="PTHR33351">
    <property type="entry name" value="HISACTOPHILIN-1-RELATED"/>
    <property type="match status" value="1"/>
</dbReference>
<dbReference type="GO" id="GO:0030041">
    <property type="term" value="P:actin filament polymerization"/>
    <property type="evidence" value="ECO:0007669"/>
    <property type="project" value="TreeGrafter"/>
</dbReference>
<proteinExistence type="predicted"/>
<dbReference type="Pfam" id="PF06268">
    <property type="entry name" value="Fascin"/>
    <property type="match status" value="1"/>
</dbReference>
<accession>A0A820NPF2</accession>
<evidence type="ECO:0000313" key="5">
    <source>
        <dbReference type="EMBL" id="CAF4395110.1"/>
    </source>
</evidence>
<organism evidence="5 6">
    <name type="scientific">Rotaria socialis</name>
    <dbReference type="NCBI Taxonomy" id="392032"/>
    <lineage>
        <taxon>Eukaryota</taxon>
        <taxon>Metazoa</taxon>
        <taxon>Spiralia</taxon>
        <taxon>Gnathifera</taxon>
        <taxon>Rotifera</taxon>
        <taxon>Eurotatoria</taxon>
        <taxon>Bdelloidea</taxon>
        <taxon>Philodinida</taxon>
        <taxon>Philodinidae</taxon>
        <taxon>Rotaria</taxon>
    </lineage>
</organism>
<evidence type="ECO:0000256" key="3">
    <source>
        <dbReference type="ARBA" id="ARBA00023203"/>
    </source>
</evidence>
<comment type="subcellular location">
    <subcellularLocation>
        <location evidence="1">Cytoplasm</location>
    </subcellularLocation>
</comment>
<keyword evidence="2" id="KW-0963">Cytoplasm</keyword>
<dbReference type="InterPro" id="IPR052883">
    <property type="entry name" value="Hisactophilin"/>
</dbReference>
<evidence type="ECO:0000259" key="4">
    <source>
        <dbReference type="Pfam" id="PF06268"/>
    </source>
</evidence>
<dbReference type="GO" id="GO:0030674">
    <property type="term" value="F:protein-macromolecule adaptor activity"/>
    <property type="evidence" value="ECO:0007669"/>
    <property type="project" value="InterPro"/>
</dbReference>
<dbReference type="Gene3D" id="2.80.10.50">
    <property type="match status" value="1"/>
</dbReference>
<feature type="domain" description="Fascin-like" evidence="4">
    <location>
        <begin position="169"/>
        <end position="260"/>
    </location>
</feature>
<evidence type="ECO:0000256" key="2">
    <source>
        <dbReference type="ARBA" id="ARBA00022490"/>
    </source>
</evidence>
<dbReference type="PANTHER" id="PTHR33351:SF1">
    <property type="entry name" value="IG-LIKE DOMAIN-CONTAINING PROTEIN-RELATED"/>
    <property type="match status" value="1"/>
</dbReference>
<dbReference type="CDD" id="cd00257">
    <property type="entry name" value="beta-trefoil_FSCN-like"/>
    <property type="match status" value="1"/>
</dbReference>
<dbReference type="Proteomes" id="UP000663851">
    <property type="component" value="Unassembled WGS sequence"/>
</dbReference>